<comment type="caution">
    <text evidence="2">The sequence shown here is derived from an EMBL/GenBank/DDBJ whole genome shotgun (WGS) entry which is preliminary data.</text>
</comment>
<protein>
    <recommendedName>
        <fullName evidence="4">SIMPL domain-containing protein</fullName>
    </recommendedName>
</protein>
<dbReference type="EMBL" id="MTBC01000007">
    <property type="protein sequence ID" value="OQD42366.1"/>
    <property type="molecule type" value="Genomic_DNA"/>
</dbReference>
<feature type="chain" id="PRO_5010745297" description="SIMPL domain-containing protein" evidence="1">
    <location>
        <begin position="20"/>
        <end position="75"/>
    </location>
</feature>
<evidence type="ECO:0000256" key="1">
    <source>
        <dbReference type="SAM" id="SignalP"/>
    </source>
</evidence>
<dbReference type="Proteomes" id="UP000191680">
    <property type="component" value="Unassembled WGS sequence"/>
</dbReference>
<dbReference type="RefSeq" id="WP_010520083.1">
    <property type="nucleotide sequence ID" value="NZ_AFOE01000059.1"/>
</dbReference>
<evidence type="ECO:0008006" key="4">
    <source>
        <dbReference type="Google" id="ProtNLM"/>
    </source>
</evidence>
<accession>A0A1V6LQY1</accession>
<organism evidence="2 3">
    <name type="scientific">Croceivirga radicis</name>
    <dbReference type="NCBI Taxonomy" id="1929488"/>
    <lineage>
        <taxon>Bacteria</taxon>
        <taxon>Pseudomonadati</taxon>
        <taxon>Bacteroidota</taxon>
        <taxon>Flavobacteriia</taxon>
        <taxon>Flavobacteriales</taxon>
        <taxon>Flavobacteriaceae</taxon>
        <taxon>Croceivirga</taxon>
    </lineage>
</organism>
<sequence>MKAIVTFIFIILIGNVAMAQSDKKVEVKPQGVQLNIKVNKTEVKATEVARLYMFKNSRIKKELSFKTKKSNAKLA</sequence>
<evidence type="ECO:0000313" key="3">
    <source>
        <dbReference type="Proteomes" id="UP000191680"/>
    </source>
</evidence>
<dbReference type="OrthoDB" id="1448236at2"/>
<keyword evidence="1" id="KW-0732">Signal</keyword>
<gene>
    <name evidence="2" type="ORF">BUL40_11410</name>
</gene>
<reference evidence="2 3" key="1">
    <citation type="submission" date="2016-12" db="EMBL/GenBank/DDBJ databases">
        <authorList>
            <person name="Song W.-J."/>
            <person name="Kurnit D.M."/>
        </authorList>
    </citation>
    <scope>NUCLEOTIDE SEQUENCE [LARGE SCALE GENOMIC DNA]</scope>
    <source>
        <strain evidence="2 3">HSG9</strain>
    </source>
</reference>
<name>A0A1V6LQY1_9FLAO</name>
<dbReference type="AlphaFoldDB" id="A0A1V6LQY1"/>
<proteinExistence type="predicted"/>
<evidence type="ECO:0000313" key="2">
    <source>
        <dbReference type="EMBL" id="OQD42366.1"/>
    </source>
</evidence>
<keyword evidence="3" id="KW-1185">Reference proteome</keyword>
<feature type="signal peptide" evidence="1">
    <location>
        <begin position="1"/>
        <end position="19"/>
    </location>
</feature>